<sequence>MDPNNENNENNNNIIFGLHNNSINNNNNVNNVKKNDDERILFIFKKKGPTDFSKECTTCHRFSGTIIGASGIYSFYLTKKYPENKRWLSFVGFTTLSFGLYWGWIDRYVNPENYID</sequence>
<keyword evidence="1" id="KW-1133">Transmembrane helix</keyword>
<dbReference type="KEGG" id="dpp:DICPUDRAFT_87803"/>
<dbReference type="Proteomes" id="UP000001064">
    <property type="component" value="Unassembled WGS sequence"/>
</dbReference>
<dbReference type="GeneID" id="10501267"/>
<dbReference type="VEuPathDB" id="AmoebaDB:DICPUDRAFT_87803"/>
<feature type="transmembrane region" description="Helical" evidence="1">
    <location>
        <begin position="87"/>
        <end position="105"/>
    </location>
</feature>
<accession>F0ZKH4</accession>
<keyword evidence="1" id="KW-0472">Membrane</keyword>
<gene>
    <name evidence="2" type="ORF">DICPUDRAFT_87803</name>
</gene>
<dbReference type="EMBL" id="GL871056">
    <property type="protein sequence ID" value="EGC35543.1"/>
    <property type="molecule type" value="Genomic_DNA"/>
</dbReference>
<name>F0ZKH4_DICPU</name>
<dbReference type="AlphaFoldDB" id="F0ZKH4"/>
<dbReference type="eggNOG" id="ENOG502RI9A">
    <property type="taxonomic scope" value="Eukaryota"/>
</dbReference>
<protein>
    <recommendedName>
        <fullName evidence="4">DUF4536 domain-containing protein</fullName>
    </recommendedName>
</protein>
<dbReference type="RefSeq" id="XP_003287914.1">
    <property type="nucleotide sequence ID" value="XM_003287866.1"/>
</dbReference>
<evidence type="ECO:0000313" key="2">
    <source>
        <dbReference type="EMBL" id="EGC35543.1"/>
    </source>
</evidence>
<reference evidence="3" key="1">
    <citation type="journal article" date="2011" name="Genome Biol.">
        <title>Comparative genomics of the social amoebae Dictyostelium discoideum and Dictyostelium purpureum.</title>
        <authorList>
            <consortium name="US DOE Joint Genome Institute (JGI-PGF)"/>
            <person name="Sucgang R."/>
            <person name="Kuo A."/>
            <person name="Tian X."/>
            <person name="Salerno W."/>
            <person name="Parikh A."/>
            <person name="Feasley C.L."/>
            <person name="Dalin E."/>
            <person name="Tu H."/>
            <person name="Huang E."/>
            <person name="Barry K."/>
            <person name="Lindquist E."/>
            <person name="Shapiro H."/>
            <person name="Bruce D."/>
            <person name="Schmutz J."/>
            <person name="Salamov A."/>
            <person name="Fey P."/>
            <person name="Gaudet P."/>
            <person name="Anjard C."/>
            <person name="Babu M.M."/>
            <person name="Basu S."/>
            <person name="Bushmanova Y."/>
            <person name="van der Wel H."/>
            <person name="Katoh-Kurasawa M."/>
            <person name="Dinh C."/>
            <person name="Coutinho P.M."/>
            <person name="Saito T."/>
            <person name="Elias M."/>
            <person name="Schaap P."/>
            <person name="Kay R.R."/>
            <person name="Henrissat B."/>
            <person name="Eichinger L."/>
            <person name="Rivero F."/>
            <person name="Putnam N.H."/>
            <person name="West C.M."/>
            <person name="Loomis W.F."/>
            <person name="Chisholm R.L."/>
            <person name="Shaulsky G."/>
            <person name="Strassmann J.E."/>
            <person name="Queller D.C."/>
            <person name="Kuspa A."/>
            <person name="Grigoriev I.V."/>
        </authorList>
    </citation>
    <scope>NUCLEOTIDE SEQUENCE [LARGE SCALE GENOMIC DNA]</scope>
    <source>
        <strain evidence="3">QSDP1</strain>
    </source>
</reference>
<organism evidence="2 3">
    <name type="scientific">Dictyostelium purpureum</name>
    <name type="common">Slime mold</name>
    <dbReference type="NCBI Taxonomy" id="5786"/>
    <lineage>
        <taxon>Eukaryota</taxon>
        <taxon>Amoebozoa</taxon>
        <taxon>Evosea</taxon>
        <taxon>Eumycetozoa</taxon>
        <taxon>Dictyostelia</taxon>
        <taxon>Dictyosteliales</taxon>
        <taxon>Dictyosteliaceae</taxon>
        <taxon>Dictyostelium</taxon>
    </lineage>
</organism>
<evidence type="ECO:0000313" key="3">
    <source>
        <dbReference type="Proteomes" id="UP000001064"/>
    </source>
</evidence>
<keyword evidence="1" id="KW-0812">Transmembrane</keyword>
<dbReference type="OMA" id="WGWIDRY"/>
<dbReference type="FunCoup" id="F0ZKH4">
    <property type="interactions" value="937"/>
</dbReference>
<evidence type="ECO:0008006" key="4">
    <source>
        <dbReference type="Google" id="ProtNLM"/>
    </source>
</evidence>
<keyword evidence="3" id="KW-1185">Reference proteome</keyword>
<evidence type="ECO:0000256" key="1">
    <source>
        <dbReference type="SAM" id="Phobius"/>
    </source>
</evidence>
<proteinExistence type="predicted"/>
<dbReference type="OrthoDB" id="10497282at2759"/>
<dbReference type="InParanoid" id="F0ZKH4"/>